<proteinExistence type="inferred from homology"/>
<comment type="pathway">
    <text evidence="5">Lipid metabolism; sphingolipid metabolism.</text>
</comment>
<evidence type="ECO:0000256" key="17">
    <source>
        <dbReference type="ARBA" id="ARBA00023098"/>
    </source>
</evidence>
<comment type="catalytic activity">
    <reaction evidence="23">
        <text>sphinganine + octadecanoyl-CoA = N-(octadecanoyl)-sphinganine + CoA + H(+)</text>
        <dbReference type="Rhea" id="RHEA:36547"/>
        <dbReference type="ChEBI" id="CHEBI:15378"/>
        <dbReference type="ChEBI" id="CHEBI:57287"/>
        <dbReference type="ChEBI" id="CHEBI:57394"/>
        <dbReference type="ChEBI" id="CHEBI:57817"/>
        <dbReference type="ChEBI" id="CHEBI:67033"/>
    </reaction>
    <physiologicalReaction direction="left-to-right" evidence="23">
        <dbReference type="Rhea" id="RHEA:36548"/>
    </physiologicalReaction>
</comment>
<evidence type="ECO:0000256" key="9">
    <source>
        <dbReference type="ARBA" id="ARBA00022490"/>
    </source>
</evidence>
<dbReference type="OrthoDB" id="537032at2759"/>
<evidence type="ECO:0000256" key="5">
    <source>
        <dbReference type="ARBA" id="ARBA00004760"/>
    </source>
</evidence>
<dbReference type="EMBL" id="JAHKSW010000020">
    <property type="protein sequence ID" value="KAG7319856.1"/>
    <property type="molecule type" value="Genomic_DNA"/>
</dbReference>
<evidence type="ECO:0000313" key="33">
    <source>
        <dbReference type="Proteomes" id="UP000824219"/>
    </source>
</evidence>
<dbReference type="CDD" id="cd01803">
    <property type="entry name" value="Ubl_ubiquitin"/>
    <property type="match status" value="1"/>
</dbReference>
<dbReference type="FunFam" id="4.10.1060.50:FF:000001">
    <property type="entry name" value="ubiquitin-60S ribosomal protein L40"/>
    <property type="match status" value="1"/>
</dbReference>
<evidence type="ECO:0000313" key="32">
    <source>
        <dbReference type="EMBL" id="KAG7319856.1"/>
    </source>
</evidence>
<evidence type="ECO:0000256" key="28">
    <source>
        <dbReference type="SAM" id="Phobius"/>
    </source>
</evidence>
<dbReference type="InterPro" id="IPR019956">
    <property type="entry name" value="Ubiquitin_dom"/>
</dbReference>
<keyword evidence="12" id="KW-0808">Transferase</keyword>
<evidence type="ECO:0000256" key="1">
    <source>
        <dbReference type="ARBA" id="ARBA00002241"/>
    </source>
</evidence>
<feature type="DNA-binding region" description="Homeobox" evidence="24">
    <location>
        <begin position="153"/>
        <end position="209"/>
    </location>
</feature>
<dbReference type="InterPro" id="IPR000626">
    <property type="entry name" value="Ubiquitin-like_dom"/>
</dbReference>
<dbReference type="GO" id="GO:0005634">
    <property type="term" value="C:nucleus"/>
    <property type="evidence" value="ECO:0007669"/>
    <property type="project" value="UniProtKB-SubCell"/>
</dbReference>
<evidence type="ECO:0000259" key="30">
    <source>
        <dbReference type="PROSITE" id="PS50071"/>
    </source>
</evidence>
<evidence type="ECO:0000256" key="12">
    <source>
        <dbReference type="ARBA" id="ARBA00022679"/>
    </source>
</evidence>
<keyword evidence="19 24" id="KW-0539">Nucleus</keyword>
<evidence type="ECO:0000256" key="4">
    <source>
        <dbReference type="ARBA" id="ARBA00004496"/>
    </source>
</evidence>
<dbReference type="SMART" id="SM00213">
    <property type="entry name" value="UBQ"/>
    <property type="match status" value="1"/>
</dbReference>
<dbReference type="PROSITE" id="PS00299">
    <property type="entry name" value="UBIQUITIN_1"/>
    <property type="match status" value="1"/>
</dbReference>
<comment type="subunit">
    <text evidence="21">Part of the 60S ribosomal subunit.</text>
</comment>
<evidence type="ECO:0000259" key="29">
    <source>
        <dbReference type="PROSITE" id="PS50053"/>
    </source>
</evidence>
<keyword evidence="24 26" id="KW-0238">DNA-binding</keyword>
<dbReference type="PRINTS" id="PR00348">
    <property type="entry name" value="UBIQUITIN"/>
</dbReference>
<dbReference type="Gene3D" id="4.10.1060.50">
    <property type="match status" value="1"/>
</dbReference>
<dbReference type="SUPFAM" id="SSF46689">
    <property type="entry name" value="Homeodomain-like"/>
    <property type="match status" value="1"/>
</dbReference>
<dbReference type="PROSITE" id="PS50922">
    <property type="entry name" value="TLC"/>
    <property type="match status" value="1"/>
</dbReference>
<feature type="region of interest" description="Disordered" evidence="27">
    <location>
        <begin position="422"/>
        <end position="448"/>
    </location>
</feature>
<dbReference type="InterPro" id="IPR009057">
    <property type="entry name" value="Homeodomain-like_sf"/>
</dbReference>
<dbReference type="Pfam" id="PF03798">
    <property type="entry name" value="TRAM_LAG1_CLN8"/>
    <property type="match status" value="1"/>
</dbReference>
<evidence type="ECO:0000256" key="3">
    <source>
        <dbReference type="ARBA" id="ARBA00004477"/>
    </source>
</evidence>
<dbReference type="InterPro" id="IPR029071">
    <property type="entry name" value="Ubiquitin-like_domsf"/>
</dbReference>
<comment type="pathway">
    <text evidence="6">Sphingolipid metabolism.</text>
</comment>
<keyword evidence="20" id="KW-0687">Ribonucleoprotein</keyword>
<dbReference type="GO" id="GO:0005789">
    <property type="term" value="C:endoplasmic reticulum membrane"/>
    <property type="evidence" value="ECO:0007669"/>
    <property type="project" value="UniProtKB-SubCell"/>
</dbReference>
<comment type="similarity">
    <text evidence="7">In the N-terminal section; belongs to the ubiquitin family.</text>
</comment>
<dbReference type="PANTHER" id="PTHR12560:SF6">
    <property type="entry name" value="CERAMIDE SYNTHASE 4"/>
    <property type="match status" value="1"/>
</dbReference>
<dbReference type="SUPFAM" id="SSF57829">
    <property type="entry name" value="Zn-binding ribosomal proteins"/>
    <property type="match status" value="1"/>
</dbReference>
<organism evidence="32 33">
    <name type="scientific">Hemibagrus wyckioides</name>
    <dbReference type="NCBI Taxonomy" id="337641"/>
    <lineage>
        <taxon>Eukaryota</taxon>
        <taxon>Metazoa</taxon>
        <taxon>Chordata</taxon>
        <taxon>Craniata</taxon>
        <taxon>Vertebrata</taxon>
        <taxon>Euteleostomi</taxon>
        <taxon>Actinopterygii</taxon>
        <taxon>Neopterygii</taxon>
        <taxon>Teleostei</taxon>
        <taxon>Ostariophysi</taxon>
        <taxon>Siluriformes</taxon>
        <taxon>Bagridae</taxon>
        <taxon>Hemibagrus</taxon>
    </lineage>
</organism>
<accession>A0A9D3NAP5</accession>
<dbReference type="PROSITE" id="PS50053">
    <property type="entry name" value="UBIQUITIN_2"/>
    <property type="match status" value="1"/>
</dbReference>
<evidence type="ECO:0000256" key="19">
    <source>
        <dbReference type="ARBA" id="ARBA00023242"/>
    </source>
</evidence>
<gene>
    <name evidence="32" type="ORF">KOW79_016999</name>
</gene>
<dbReference type="Pfam" id="PF00240">
    <property type="entry name" value="ubiquitin"/>
    <property type="match status" value="1"/>
</dbReference>
<dbReference type="AlphaFoldDB" id="A0A9D3NAP5"/>
<dbReference type="SUPFAM" id="SSF54236">
    <property type="entry name" value="Ubiquitin-like"/>
    <property type="match status" value="1"/>
</dbReference>
<dbReference type="GO" id="GO:0046513">
    <property type="term" value="P:ceramide biosynthetic process"/>
    <property type="evidence" value="ECO:0007669"/>
    <property type="project" value="InterPro"/>
</dbReference>
<keyword evidence="11" id="KW-0444">Lipid biosynthesis</keyword>
<dbReference type="GO" id="GO:0003735">
    <property type="term" value="F:structural constituent of ribosome"/>
    <property type="evidence" value="ECO:0007669"/>
    <property type="project" value="InterPro"/>
</dbReference>
<dbReference type="GO" id="GO:0003677">
    <property type="term" value="F:DNA binding"/>
    <property type="evidence" value="ECO:0007669"/>
    <property type="project" value="UniProtKB-UniRule"/>
</dbReference>
<evidence type="ECO:0000256" key="2">
    <source>
        <dbReference type="ARBA" id="ARBA00004123"/>
    </source>
</evidence>
<dbReference type="GO" id="GO:0050291">
    <property type="term" value="F:sphingosine N-acyltransferase activity"/>
    <property type="evidence" value="ECO:0007669"/>
    <property type="project" value="InterPro"/>
</dbReference>
<feature type="compositionally biased region" description="Acidic residues" evidence="27">
    <location>
        <begin position="422"/>
        <end position="445"/>
    </location>
</feature>
<dbReference type="Pfam" id="PF01020">
    <property type="entry name" value="Ribosomal_L40e"/>
    <property type="match status" value="1"/>
</dbReference>
<keyword evidence="9" id="KW-0963">Cytoplasm</keyword>
<dbReference type="FunFam" id="3.10.20.90:FF:000014">
    <property type="entry name" value="Ubiquitin-60S ribosomal L40 fusion"/>
    <property type="match status" value="1"/>
</dbReference>
<name>A0A9D3NAP5_9TELE</name>
<evidence type="ECO:0000256" key="23">
    <source>
        <dbReference type="ARBA" id="ARBA00049036"/>
    </source>
</evidence>
<reference evidence="32 33" key="1">
    <citation type="submission" date="2021-06" db="EMBL/GenBank/DDBJ databases">
        <title>Chromosome-level genome assembly of the red-tail catfish (Hemibagrus wyckioides).</title>
        <authorList>
            <person name="Shao F."/>
        </authorList>
    </citation>
    <scope>NUCLEOTIDE SEQUENCE [LARGE SCALE GENOMIC DNA]</scope>
    <source>
        <strain evidence="32">EC202008001</strain>
        <tissue evidence="32">Blood</tissue>
    </source>
</reference>
<evidence type="ECO:0000256" key="18">
    <source>
        <dbReference type="ARBA" id="ARBA00023136"/>
    </source>
</evidence>
<evidence type="ECO:0000256" key="21">
    <source>
        <dbReference type="ARBA" id="ARBA00035124"/>
    </source>
</evidence>
<evidence type="ECO:0000259" key="31">
    <source>
        <dbReference type="PROSITE" id="PS50922"/>
    </source>
</evidence>
<keyword evidence="13 25" id="KW-0812">Transmembrane</keyword>
<evidence type="ECO:0000256" key="8">
    <source>
        <dbReference type="ARBA" id="ARBA00010570"/>
    </source>
</evidence>
<keyword evidence="17" id="KW-0443">Lipid metabolism</keyword>
<evidence type="ECO:0000256" key="14">
    <source>
        <dbReference type="ARBA" id="ARBA00022824"/>
    </source>
</evidence>
<dbReference type="PROSITE" id="PS50071">
    <property type="entry name" value="HOMEOBOX_2"/>
    <property type="match status" value="1"/>
</dbReference>
<keyword evidence="15" id="KW-0689">Ribosomal protein</keyword>
<dbReference type="Gene3D" id="3.10.20.90">
    <property type="entry name" value="Phosphatidylinositol 3-kinase Catalytic Subunit, Chain A, domain 1"/>
    <property type="match status" value="1"/>
</dbReference>
<dbReference type="Gene3D" id="1.10.10.60">
    <property type="entry name" value="Homeodomain-like"/>
    <property type="match status" value="1"/>
</dbReference>
<protein>
    <recommendedName>
        <fullName evidence="22">Ubiquitin-ribosomal protein eL40 fusion protein</fullName>
    </recommendedName>
</protein>
<dbReference type="SMART" id="SM00724">
    <property type="entry name" value="TLC"/>
    <property type="match status" value="1"/>
</dbReference>
<dbReference type="PANTHER" id="PTHR12560">
    <property type="entry name" value="LONGEVITY ASSURANCE FACTOR 1 LAG1"/>
    <property type="match status" value="1"/>
</dbReference>
<evidence type="ECO:0000256" key="20">
    <source>
        <dbReference type="ARBA" id="ARBA00023274"/>
    </source>
</evidence>
<feature type="transmembrane region" description="Helical" evidence="28">
    <location>
        <begin position="220"/>
        <end position="240"/>
    </location>
</feature>
<sequence>MSWTWMALVKTEVYGVAELLDSIKEVSFLASSEISSEALPLFLSSAPAGHPVTRHHFFLKRSTQICLCLCTLEGGHTAGNIPSMELINEWLWRQEYWLPPGITWKDLEQMEGSPFPRDLLISLPLALGFIGLRKVFERCIAVPLSRLLGVKDKLRLSASPAPSLEAFYGKHSRQPAQNELSSLMKQSSLTQKQIEIWFRHRRNQDRPSNTKKFCEASWRFVFYLISFIGGLASLIETSWFWEQKECWRGYPQQRVENVHYWYYMLELGFYWSLLLCVSVDVKRKDFKEQIVHHIATIFLLGFSYCANYIRIGTLVILVHDSSDFLLESAKMFNYAGWKKTCDSLFVVFAVVFLVTRLVVFPSKIIYTTLISSMDFFQPFVGYYFFNCLLLVLQSLHIFWAWLILRMIYKFLFLGKLDKDERSDDESEADEEEEEEEEDGDEEEDQASWRKRKVVLDSKLAMMTSSCVLNNLANQRVSARRTGEGKMQIFVKTLTGKTITLEVEPSDTIENVKAKIQDKEGIPPDQQRLIFAGKQLEDGRTLSDYNIQKESTLHLVLRLRGGIIEPSLRQLAQKYNCEKMICRKCYARLHPRAVNCRKKKCGHTNNLRPKKKLK</sequence>
<feature type="domain" description="Ubiquitin-like" evidence="29">
    <location>
        <begin position="486"/>
        <end position="561"/>
    </location>
</feature>
<dbReference type="FunFam" id="1.10.10.60:FF:000020">
    <property type="entry name" value="Ceramide synthase 5"/>
    <property type="match status" value="1"/>
</dbReference>
<dbReference type="SMART" id="SM01377">
    <property type="entry name" value="Ribosomal_L40e"/>
    <property type="match status" value="1"/>
</dbReference>
<keyword evidence="33" id="KW-1185">Reference proteome</keyword>
<keyword evidence="14" id="KW-0256">Endoplasmic reticulum</keyword>
<keyword evidence="16 28" id="KW-1133">Transmembrane helix</keyword>
<evidence type="ECO:0000256" key="13">
    <source>
        <dbReference type="ARBA" id="ARBA00022692"/>
    </source>
</evidence>
<feature type="domain" description="TLC" evidence="31">
    <location>
        <begin position="211"/>
        <end position="412"/>
    </location>
</feature>
<keyword evidence="24 26" id="KW-0371">Homeobox</keyword>
<dbReference type="InterPro" id="IPR019954">
    <property type="entry name" value="Ubiquitin_CS"/>
</dbReference>
<dbReference type="SMART" id="SM00389">
    <property type="entry name" value="HOX"/>
    <property type="match status" value="1"/>
</dbReference>
<keyword evidence="10" id="KW-1017">Isopeptide bond</keyword>
<evidence type="ECO:0000256" key="7">
    <source>
        <dbReference type="ARBA" id="ARBA00008373"/>
    </source>
</evidence>
<comment type="function">
    <text evidence="1">Component of the 60S subunit of the ribosome.</text>
</comment>
<evidence type="ECO:0000256" key="11">
    <source>
        <dbReference type="ARBA" id="ARBA00022516"/>
    </source>
</evidence>
<evidence type="ECO:0000256" key="10">
    <source>
        <dbReference type="ARBA" id="ARBA00022499"/>
    </source>
</evidence>
<evidence type="ECO:0000256" key="22">
    <source>
        <dbReference type="ARBA" id="ARBA00035298"/>
    </source>
</evidence>
<evidence type="ECO:0000256" key="27">
    <source>
        <dbReference type="SAM" id="MobiDB-lite"/>
    </source>
</evidence>
<comment type="subcellular location">
    <subcellularLocation>
        <location evidence="4">Cytoplasm</location>
    </subcellularLocation>
    <subcellularLocation>
        <location evidence="3">Endoplasmic reticulum membrane</location>
        <topology evidence="3">Multi-pass membrane protein</topology>
    </subcellularLocation>
    <subcellularLocation>
        <location evidence="2 24 26">Nucleus</location>
    </subcellularLocation>
</comment>
<dbReference type="InterPro" id="IPR001975">
    <property type="entry name" value="Ribosomal_eL40_dom"/>
</dbReference>
<dbReference type="Proteomes" id="UP000824219">
    <property type="component" value="Linkage Group LG20"/>
</dbReference>
<dbReference type="Pfam" id="PF00046">
    <property type="entry name" value="Homeodomain"/>
    <property type="match status" value="1"/>
</dbReference>
<evidence type="ECO:0000256" key="24">
    <source>
        <dbReference type="PROSITE-ProRule" id="PRU00108"/>
    </source>
</evidence>
<evidence type="ECO:0000256" key="15">
    <source>
        <dbReference type="ARBA" id="ARBA00022980"/>
    </source>
</evidence>
<feature type="transmembrane region" description="Helical" evidence="28">
    <location>
        <begin position="260"/>
        <end position="279"/>
    </location>
</feature>
<keyword evidence="18 25" id="KW-0472">Membrane</keyword>
<dbReference type="InterPro" id="IPR016439">
    <property type="entry name" value="Lag1/Lac1-like"/>
</dbReference>
<dbReference type="CDD" id="cd00086">
    <property type="entry name" value="homeodomain"/>
    <property type="match status" value="1"/>
</dbReference>
<comment type="caution">
    <text evidence="32">The sequence shown here is derived from an EMBL/GenBank/DDBJ whole genome shotgun (WGS) entry which is preliminary data.</text>
</comment>
<feature type="transmembrane region" description="Helical" evidence="28">
    <location>
        <begin position="340"/>
        <end position="360"/>
    </location>
</feature>
<dbReference type="GO" id="GO:0015934">
    <property type="term" value="C:large ribosomal subunit"/>
    <property type="evidence" value="ECO:0007669"/>
    <property type="project" value="UniProtKB-ARBA"/>
</dbReference>
<dbReference type="InterPro" id="IPR011332">
    <property type="entry name" value="Ribosomal_zn-bd"/>
</dbReference>
<dbReference type="InterPro" id="IPR006634">
    <property type="entry name" value="TLC-dom"/>
</dbReference>
<comment type="similarity">
    <text evidence="8">In the C-terminal section; belongs to the eukaryotic ribosomal protein eL40 family.</text>
</comment>
<feature type="transmembrane region" description="Helical" evidence="28">
    <location>
        <begin position="380"/>
        <end position="404"/>
    </location>
</feature>
<dbReference type="InterPro" id="IPR038587">
    <property type="entry name" value="Ribosomal_eL40_sf"/>
</dbReference>
<evidence type="ECO:0000256" key="26">
    <source>
        <dbReference type="RuleBase" id="RU000682"/>
    </source>
</evidence>
<feature type="domain" description="Homeobox" evidence="30">
    <location>
        <begin position="151"/>
        <end position="208"/>
    </location>
</feature>
<dbReference type="GO" id="GO:0006412">
    <property type="term" value="P:translation"/>
    <property type="evidence" value="ECO:0007669"/>
    <property type="project" value="InterPro"/>
</dbReference>
<evidence type="ECO:0000256" key="16">
    <source>
        <dbReference type="ARBA" id="ARBA00022989"/>
    </source>
</evidence>
<evidence type="ECO:0000256" key="6">
    <source>
        <dbReference type="ARBA" id="ARBA00004991"/>
    </source>
</evidence>
<evidence type="ECO:0000256" key="25">
    <source>
        <dbReference type="PROSITE-ProRule" id="PRU00205"/>
    </source>
</evidence>
<dbReference type="InterPro" id="IPR001356">
    <property type="entry name" value="HD"/>
</dbReference>